<dbReference type="InterPro" id="IPR051320">
    <property type="entry name" value="Viral_Replic_Matur_Polypro"/>
</dbReference>
<feature type="domain" description="Reverse transcriptase" evidence="1">
    <location>
        <begin position="22"/>
        <end position="91"/>
    </location>
</feature>
<dbReference type="OrthoDB" id="6429476at2759"/>
<sequence length="206" mass="24038">MLEQGICRPSKSPWSSPLHVVAKSSGSIRPVGDYRKLNTVTTPDRYPIPHIQDFYHALYNKSIFLKIDIVRAYFHIPVHPDDIKKTAVCTPFGLFEFPFLNYAEQRRLFRGHLVTKSGIKPLPDKVDPILKYPQPKTIKELRRFLRLLNFFLRFLPRAAHDQTHLNDFLKGSKRNDNRKINWSEQAKSEFQNCKAPFSQRYAARAS</sequence>
<gene>
    <name evidence="2" type="primary">RF55_14628</name>
    <name evidence="2" type="ORF">TNCT_287781</name>
</gene>
<reference evidence="2" key="1">
    <citation type="submission" date="2020-07" db="EMBL/GenBank/DDBJ databases">
        <title>Multicomponent nature underlies the extraordinary mechanical properties of spider dragline silk.</title>
        <authorList>
            <person name="Kono N."/>
            <person name="Nakamura H."/>
            <person name="Mori M."/>
            <person name="Yoshida Y."/>
            <person name="Ohtoshi R."/>
            <person name="Malay A.D."/>
            <person name="Moran D.A.P."/>
            <person name="Tomita M."/>
            <person name="Numata K."/>
            <person name="Arakawa K."/>
        </authorList>
    </citation>
    <scope>NUCLEOTIDE SEQUENCE</scope>
</reference>
<dbReference type="PANTHER" id="PTHR33064">
    <property type="entry name" value="POL PROTEIN"/>
    <property type="match status" value="1"/>
</dbReference>
<dbReference type="AlphaFoldDB" id="A0A8X6L7J4"/>
<dbReference type="EMBL" id="BMAO01034849">
    <property type="protein sequence ID" value="GFQ99394.1"/>
    <property type="molecule type" value="Genomic_DNA"/>
</dbReference>
<evidence type="ECO:0000313" key="3">
    <source>
        <dbReference type="Proteomes" id="UP000887116"/>
    </source>
</evidence>
<dbReference type="InterPro" id="IPR043502">
    <property type="entry name" value="DNA/RNA_pol_sf"/>
</dbReference>
<dbReference type="CDD" id="cd01647">
    <property type="entry name" value="RT_LTR"/>
    <property type="match status" value="1"/>
</dbReference>
<evidence type="ECO:0000313" key="2">
    <source>
        <dbReference type="EMBL" id="GFQ99394.1"/>
    </source>
</evidence>
<evidence type="ECO:0000259" key="1">
    <source>
        <dbReference type="Pfam" id="PF00078"/>
    </source>
</evidence>
<dbReference type="Gene3D" id="3.10.10.10">
    <property type="entry name" value="HIV Type 1 Reverse Transcriptase, subunit A, domain 1"/>
    <property type="match status" value="1"/>
</dbReference>
<keyword evidence="3" id="KW-1185">Reference proteome</keyword>
<dbReference type="Proteomes" id="UP000887116">
    <property type="component" value="Unassembled WGS sequence"/>
</dbReference>
<dbReference type="Gene3D" id="3.30.70.270">
    <property type="match status" value="2"/>
</dbReference>
<name>A0A8X6L7J4_TRICU</name>
<dbReference type="PANTHER" id="PTHR33064:SF37">
    <property type="entry name" value="RIBONUCLEASE H"/>
    <property type="match status" value="1"/>
</dbReference>
<comment type="caution">
    <text evidence="2">The sequence shown here is derived from an EMBL/GenBank/DDBJ whole genome shotgun (WGS) entry which is preliminary data.</text>
</comment>
<accession>A0A8X6L7J4</accession>
<organism evidence="2 3">
    <name type="scientific">Trichonephila clavata</name>
    <name type="common">Joro spider</name>
    <name type="synonym">Nephila clavata</name>
    <dbReference type="NCBI Taxonomy" id="2740835"/>
    <lineage>
        <taxon>Eukaryota</taxon>
        <taxon>Metazoa</taxon>
        <taxon>Ecdysozoa</taxon>
        <taxon>Arthropoda</taxon>
        <taxon>Chelicerata</taxon>
        <taxon>Arachnida</taxon>
        <taxon>Araneae</taxon>
        <taxon>Araneomorphae</taxon>
        <taxon>Entelegynae</taxon>
        <taxon>Araneoidea</taxon>
        <taxon>Nephilidae</taxon>
        <taxon>Trichonephila</taxon>
    </lineage>
</organism>
<dbReference type="Pfam" id="PF00078">
    <property type="entry name" value="RVT_1"/>
    <property type="match status" value="1"/>
</dbReference>
<protein>
    <submittedName>
        <fullName evidence="2">Gag-pol polyprotein</fullName>
    </submittedName>
</protein>
<dbReference type="GO" id="GO:0071897">
    <property type="term" value="P:DNA biosynthetic process"/>
    <property type="evidence" value="ECO:0007669"/>
    <property type="project" value="UniProtKB-ARBA"/>
</dbReference>
<dbReference type="SUPFAM" id="SSF56672">
    <property type="entry name" value="DNA/RNA polymerases"/>
    <property type="match status" value="1"/>
</dbReference>
<dbReference type="InterPro" id="IPR000477">
    <property type="entry name" value="RT_dom"/>
</dbReference>
<dbReference type="InterPro" id="IPR043128">
    <property type="entry name" value="Rev_trsase/Diguanyl_cyclase"/>
</dbReference>
<proteinExistence type="predicted"/>